<dbReference type="InterPro" id="IPR036691">
    <property type="entry name" value="Endo/exonu/phosph_ase_sf"/>
</dbReference>
<dbReference type="SUPFAM" id="SSF56672">
    <property type="entry name" value="DNA/RNA polymerases"/>
    <property type="match status" value="1"/>
</dbReference>
<evidence type="ECO:0008006" key="5">
    <source>
        <dbReference type="Google" id="ProtNLM"/>
    </source>
</evidence>
<dbReference type="EMBL" id="JANJYJ010000007">
    <property type="protein sequence ID" value="KAK3198637.1"/>
    <property type="molecule type" value="Genomic_DNA"/>
</dbReference>
<dbReference type="SUPFAM" id="SSF56219">
    <property type="entry name" value="DNase I-like"/>
    <property type="match status" value="1"/>
</dbReference>
<dbReference type="Proteomes" id="UP001281410">
    <property type="component" value="Unassembled WGS sequence"/>
</dbReference>
<organism evidence="3 4">
    <name type="scientific">Dipteronia sinensis</name>
    <dbReference type="NCBI Taxonomy" id="43782"/>
    <lineage>
        <taxon>Eukaryota</taxon>
        <taxon>Viridiplantae</taxon>
        <taxon>Streptophyta</taxon>
        <taxon>Embryophyta</taxon>
        <taxon>Tracheophyta</taxon>
        <taxon>Spermatophyta</taxon>
        <taxon>Magnoliopsida</taxon>
        <taxon>eudicotyledons</taxon>
        <taxon>Gunneridae</taxon>
        <taxon>Pentapetalae</taxon>
        <taxon>rosids</taxon>
        <taxon>malvids</taxon>
        <taxon>Sapindales</taxon>
        <taxon>Sapindaceae</taxon>
        <taxon>Hippocastanoideae</taxon>
        <taxon>Acereae</taxon>
        <taxon>Dipteronia</taxon>
    </lineage>
</organism>
<dbReference type="PANTHER" id="PTHR35218:SF9">
    <property type="entry name" value="ENDONUCLEASE_EXONUCLEASE_PHOSPHATASE DOMAIN-CONTAINING PROTEIN"/>
    <property type="match status" value="1"/>
</dbReference>
<comment type="caution">
    <text evidence="3">The sequence shown here is derived from an EMBL/GenBank/DDBJ whole genome shotgun (WGS) entry which is preliminary data.</text>
</comment>
<reference evidence="3" key="1">
    <citation type="journal article" date="2023" name="Plant J.">
        <title>Genome sequences and population genomics provide insights into the demographic history, inbreeding, and mutation load of two 'living fossil' tree species of Dipteronia.</title>
        <authorList>
            <person name="Feng Y."/>
            <person name="Comes H.P."/>
            <person name="Chen J."/>
            <person name="Zhu S."/>
            <person name="Lu R."/>
            <person name="Zhang X."/>
            <person name="Li P."/>
            <person name="Qiu J."/>
            <person name="Olsen K.M."/>
            <person name="Qiu Y."/>
        </authorList>
    </citation>
    <scope>NUCLEOTIDE SEQUENCE</scope>
    <source>
        <strain evidence="3">NBL</strain>
    </source>
</reference>
<feature type="domain" description="Reverse transcriptase zinc-binding" evidence="2">
    <location>
        <begin position="485"/>
        <end position="565"/>
    </location>
</feature>
<proteinExistence type="predicted"/>
<evidence type="ECO:0000259" key="1">
    <source>
        <dbReference type="Pfam" id="PF00078"/>
    </source>
</evidence>
<evidence type="ECO:0000313" key="4">
    <source>
        <dbReference type="Proteomes" id="UP001281410"/>
    </source>
</evidence>
<gene>
    <name evidence="3" type="ORF">Dsin_022052</name>
</gene>
<sequence length="708" mass="81005">MILVWNVRGAGKQLFARNISDIRRLYNFEILAICEPRISGLKAKKVIKRLGFDNNYIVEAEGFSSGIWLLWNDSKIKLHVVASSRHNITTLVDDQNFFWILTVVYASPCANIRRSSGSKLEGLKKDDRSWAEEISDIKEVAVNYFKTLFAVKDSQCMYSDLPMLFPRLNNSELVNLSMDICEQDVKQSLFDPYSPTLLALIRLPLSLEDKFRTTLLLLKRFKGKLSFMAWKIDLAKAYDKLQWRFIKCVLEEVGISGKLNALIMNCITSVQYKVIVSGDLFKSFTPSCGIHQGDPLSLYIFVICMEKLSHIITQTLSKGRWKPVRISRGGPEVSHLFFADDLTLFGHASEHQASIMRKCLDYFCDLSGEQASFAKSRVLCSNNISDAKAKELADLCGSPITKNLGKYCKEIAIAARIYGDGSLLELSFFLRENVADYLTSSEWNVHKLTSVLPWCVIQRILSIHVDSNHGVPDKAIWGLSKNGDFSVRSAYELHFEEDDVSLWEWSFIWKLNLPPRVIHFLWILRHGKLLTNDHRAMRGLTMDISCDRCKAGCENMEHVFRGCNSVINILEDIWKGVSKNVLFKAKWKDWLLQNLKCNVIVMNKWPDYLIFAVALWFIWKWRCEHVFNSDFKLPTSLGRVILKYVADWVSATNTMDKGTDSQTCLISWNPPPHDCIKLNVDGSMRPELGSIAAGGVFRDDNKEWLCYE</sequence>
<dbReference type="PANTHER" id="PTHR35218">
    <property type="entry name" value="RNASE H DOMAIN-CONTAINING PROTEIN"/>
    <property type="match status" value="1"/>
</dbReference>
<evidence type="ECO:0000259" key="2">
    <source>
        <dbReference type="Pfam" id="PF13966"/>
    </source>
</evidence>
<dbReference type="InterPro" id="IPR043502">
    <property type="entry name" value="DNA/RNA_pol_sf"/>
</dbReference>
<protein>
    <recommendedName>
        <fullName evidence="5">Reverse transcriptase domain-containing protein</fullName>
    </recommendedName>
</protein>
<keyword evidence="4" id="KW-1185">Reference proteome</keyword>
<dbReference type="InterPro" id="IPR000477">
    <property type="entry name" value="RT_dom"/>
</dbReference>
<feature type="domain" description="Reverse transcriptase" evidence="1">
    <location>
        <begin position="224"/>
        <end position="380"/>
    </location>
</feature>
<dbReference type="Gene3D" id="3.60.10.10">
    <property type="entry name" value="Endonuclease/exonuclease/phosphatase"/>
    <property type="match status" value="1"/>
</dbReference>
<dbReference type="AlphaFoldDB" id="A0AAE0A1R9"/>
<evidence type="ECO:0000313" key="3">
    <source>
        <dbReference type="EMBL" id="KAK3198637.1"/>
    </source>
</evidence>
<dbReference type="InterPro" id="IPR026960">
    <property type="entry name" value="RVT-Znf"/>
</dbReference>
<accession>A0AAE0A1R9</accession>
<name>A0AAE0A1R9_9ROSI</name>
<dbReference type="Pfam" id="PF13966">
    <property type="entry name" value="zf-RVT"/>
    <property type="match status" value="1"/>
</dbReference>
<dbReference type="Pfam" id="PF00078">
    <property type="entry name" value="RVT_1"/>
    <property type="match status" value="1"/>
</dbReference>